<dbReference type="Proteomes" id="UP000176629">
    <property type="component" value="Unassembled WGS sequence"/>
</dbReference>
<name>A0A1F6XH73_9BACT</name>
<evidence type="ECO:0000256" key="1">
    <source>
        <dbReference type="SAM" id="MobiDB-lite"/>
    </source>
</evidence>
<dbReference type="STRING" id="1801773.A3A03_02280"/>
<evidence type="ECO:0000313" key="3">
    <source>
        <dbReference type="Proteomes" id="UP000176629"/>
    </source>
</evidence>
<accession>A0A1F6XH73</accession>
<dbReference type="EMBL" id="MFUX01000044">
    <property type="protein sequence ID" value="OGI93530.1"/>
    <property type="molecule type" value="Genomic_DNA"/>
</dbReference>
<gene>
    <name evidence="2" type="ORF">A3A03_02280</name>
</gene>
<comment type="caution">
    <text evidence="2">The sequence shown here is derived from an EMBL/GenBank/DDBJ whole genome shotgun (WGS) entry which is preliminary data.</text>
</comment>
<feature type="compositionally biased region" description="Basic and acidic residues" evidence="1">
    <location>
        <begin position="43"/>
        <end position="54"/>
    </location>
</feature>
<organism evidence="2 3">
    <name type="scientific">Candidatus Nomurabacteria bacterium RIFCSPLOWO2_01_FULL_40_18</name>
    <dbReference type="NCBI Taxonomy" id="1801773"/>
    <lineage>
        <taxon>Bacteria</taxon>
        <taxon>Candidatus Nomuraibacteriota</taxon>
    </lineage>
</organism>
<feature type="region of interest" description="Disordered" evidence="1">
    <location>
        <begin position="1"/>
        <end position="23"/>
    </location>
</feature>
<feature type="compositionally biased region" description="Polar residues" evidence="1">
    <location>
        <begin position="1"/>
        <end position="11"/>
    </location>
</feature>
<sequence>MRENTLKSSLEQPELDLETRKKEPIKIHRTKEAILAEIKKLDEKREEKEAEDKMLYPWGKKH</sequence>
<proteinExistence type="predicted"/>
<feature type="region of interest" description="Disordered" evidence="1">
    <location>
        <begin position="43"/>
        <end position="62"/>
    </location>
</feature>
<evidence type="ECO:0000313" key="2">
    <source>
        <dbReference type="EMBL" id="OGI93530.1"/>
    </source>
</evidence>
<reference evidence="2 3" key="1">
    <citation type="journal article" date="2016" name="Nat. Commun.">
        <title>Thousands of microbial genomes shed light on interconnected biogeochemical processes in an aquifer system.</title>
        <authorList>
            <person name="Anantharaman K."/>
            <person name="Brown C.T."/>
            <person name="Hug L.A."/>
            <person name="Sharon I."/>
            <person name="Castelle C.J."/>
            <person name="Probst A.J."/>
            <person name="Thomas B.C."/>
            <person name="Singh A."/>
            <person name="Wilkins M.J."/>
            <person name="Karaoz U."/>
            <person name="Brodie E.L."/>
            <person name="Williams K.H."/>
            <person name="Hubbard S.S."/>
            <person name="Banfield J.F."/>
        </authorList>
    </citation>
    <scope>NUCLEOTIDE SEQUENCE [LARGE SCALE GENOMIC DNA]</scope>
</reference>
<dbReference type="AlphaFoldDB" id="A0A1F6XH73"/>
<protein>
    <submittedName>
        <fullName evidence="2">Uncharacterized protein</fullName>
    </submittedName>
</protein>